<dbReference type="AlphaFoldDB" id="A0A833GZ67"/>
<proteinExistence type="predicted"/>
<evidence type="ECO:0000313" key="2">
    <source>
        <dbReference type="Proteomes" id="UP000460298"/>
    </source>
</evidence>
<accession>A0A833GZ67</accession>
<reference evidence="1 2" key="1">
    <citation type="submission" date="2019-10" db="EMBL/GenBank/DDBJ databases">
        <title>Extracellular Electron Transfer in a Candidatus Methanoperedens spp. Enrichment Culture.</title>
        <authorList>
            <person name="Berger S."/>
            <person name="Rangel Shaw D."/>
            <person name="Berben T."/>
            <person name="In 'T Zandt M."/>
            <person name="Frank J."/>
            <person name="Reimann J."/>
            <person name="Jetten M.S.M."/>
            <person name="Welte C.U."/>
        </authorList>
    </citation>
    <scope>NUCLEOTIDE SEQUENCE [LARGE SCALE GENOMIC DNA]</scope>
    <source>
        <strain evidence="1">SB12</strain>
    </source>
</reference>
<dbReference type="EMBL" id="WBUI01000021">
    <property type="protein sequence ID" value="KAB2930407.1"/>
    <property type="molecule type" value="Genomic_DNA"/>
</dbReference>
<dbReference type="Proteomes" id="UP000460298">
    <property type="component" value="Unassembled WGS sequence"/>
</dbReference>
<comment type="caution">
    <text evidence="1">The sequence shown here is derived from an EMBL/GenBank/DDBJ whole genome shotgun (WGS) entry which is preliminary data.</text>
</comment>
<evidence type="ECO:0000313" key="1">
    <source>
        <dbReference type="EMBL" id="KAB2930407.1"/>
    </source>
</evidence>
<gene>
    <name evidence="1" type="ORF">F9K24_17235</name>
</gene>
<protein>
    <recommendedName>
        <fullName evidence="3">DUF2191 domain-containing protein</fullName>
    </recommendedName>
</protein>
<organism evidence="1 2">
    <name type="scientific">Leptonema illini</name>
    <dbReference type="NCBI Taxonomy" id="183"/>
    <lineage>
        <taxon>Bacteria</taxon>
        <taxon>Pseudomonadati</taxon>
        <taxon>Spirochaetota</taxon>
        <taxon>Spirochaetia</taxon>
        <taxon>Leptospirales</taxon>
        <taxon>Leptospiraceae</taxon>
        <taxon>Leptonema</taxon>
    </lineage>
</organism>
<sequence>MKIAIDIPKHILSEVLKYTERNSEEEAILAALTDYLQRKRMADVSNMKGALKTVISLAELQELRGSVSPL</sequence>
<name>A0A833GZ67_9LEPT</name>
<evidence type="ECO:0008006" key="3">
    <source>
        <dbReference type="Google" id="ProtNLM"/>
    </source>
</evidence>